<comment type="caution">
    <text evidence="1">The sequence shown here is derived from an EMBL/GenBank/DDBJ whole genome shotgun (WGS) entry which is preliminary data.</text>
</comment>
<proteinExistence type="predicted"/>
<reference evidence="1 2" key="1">
    <citation type="submission" date="2017-02" db="EMBL/GenBank/DDBJ databases">
        <title>Genomic diversity within the haloalkaliphilic genus Thioalkalivibrio.</title>
        <authorList>
            <person name="Ahn A.-C."/>
            <person name="Meier-Kolthoff J."/>
            <person name="Overmars L."/>
            <person name="Richter M."/>
            <person name="Woyke T."/>
            <person name="Sorokin D.Y."/>
            <person name="Muyzer G."/>
        </authorList>
    </citation>
    <scope>NUCLEOTIDE SEQUENCE [LARGE SCALE GENOMIC DNA]</scope>
    <source>
        <strain evidence="1 2">ALJD</strain>
    </source>
</reference>
<dbReference type="EMBL" id="MVBK01000099">
    <property type="protein sequence ID" value="OOG22643.1"/>
    <property type="molecule type" value="Genomic_DNA"/>
</dbReference>
<sequence>MPPRNANDSRSFTPHWVDASLAHCNHDFESSSPFTRQCAGEHSGKLTGIAAISAYWRTILSHVPNLHCQFVDVPASIRCFTTLYRGHRDLLAEVFDFNAGGLAVRVPALYVE</sequence>
<organism evidence="1 2">
    <name type="scientific">Thioalkalivibrio denitrificans</name>
    <dbReference type="NCBI Taxonomy" id="108003"/>
    <lineage>
        <taxon>Bacteria</taxon>
        <taxon>Pseudomonadati</taxon>
        <taxon>Pseudomonadota</taxon>
        <taxon>Gammaproteobacteria</taxon>
        <taxon>Chromatiales</taxon>
        <taxon>Ectothiorhodospiraceae</taxon>
        <taxon>Thioalkalivibrio</taxon>
    </lineage>
</organism>
<accession>A0A1V3NCI0</accession>
<evidence type="ECO:0008006" key="3">
    <source>
        <dbReference type="Google" id="ProtNLM"/>
    </source>
</evidence>
<gene>
    <name evidence="1" type="ORF">B1C78_14505</name>
</gene>
<name>A0A1V3NCI0_9GAMM</name>
<dbReference type="AlphaFoldDB" id="A0A1V3NCI0"/>
<dbReference type="Gene3D" id="3.10.450.50">
    <property type="match status" value="1"/>
</dbReference>
<dbReference type="InterPro" id="IPR032710">
    <property type="entry name" value="NTF2-like_dom_sf"/>
</dbReference>
<dbReference type="STRING" id="108003.B1C78_14505"/>
<evidence type="ECO:0000313" key="1">
    <source>
        <dbReference type="EMBL" id="OOG22643.1"/>
    </source>
</evidence>
<dbReference type="Proteomes" id="UP000189462">
    <property type="component" value="Unassembled WGS sequence"/>
</dbReference>
<protein>
    <recommendedName>
        <fullName evidence="3">SnoaL-like domain-containing protein</fullName>
    </recommendedName>
</protein>
<dbReference type="SUPFAM" id="SSF54427">
    <property type="entry name" value="NTF2-like"/>
    <property type="match status" value="1"/>
</dbReference>
<evidence type="ECO:0000313" key="2">
    <source>
        <dbReference type="Proteomes" id="UP000189462"/>
    </source>
</evidence>
<keyword evidence="2" id="KW-1185">Reference proteome</keyword>